<proteinExistence type="inferred from homology"/>
<dbReference type="GO" id="GO:0030313">
    <property type="term" value="C:cell envelope"/>
    <property type="evidence" value="ECO:0007669"/>
    <property type="project" value="UniProtKB-SubCell"/>
</dbReference>
<dbReference type="SUPFAM" id="SSF53822">
    <property type="entry name" value="Periplasmic binding protein-like I"/>
    <property type="match status" value="1"/>
</dbReference>
<reference evidence="6 7" key="1">
    <citation type="submission" date="2017-04" db="EMBL/GenBank/DDBJ databases">
        <authorList>
            <person name="Afonso C.L."/>
            <person name="Miller P.J."/>
            <person name="Scott M.A."/>
            <person name="Spackman E."/>
            <person name="Goraichik I."/>
            <person name="Dimitrov K.M."/>
            <person name="Suarez D.L."/>
            <person name="Swayne D.E."/>
        </authorList>
    </citation>
    <scope>NUCLEOTIDE SEQUENCE [LARGE SCALE GENOMIC DNA]</scope>
    <source>
        <strain evidence="6 7">B5P</strain>
    </source>
</reference>
<evidence type="ECO:0000313" key="6">
    <source>
        <dbReference type="EMBL" id="SMH56454.1"/>
    </source>
</evidence>
<feature type="signal peptide" evidence="4">
    <location>
        <begin position="1"/>
        <end position="31"/>
    </location>
</feature>
<evidence type="ECO:0000256" key="4">
    <source>
        <dbReference type="SAM" id="SignalP"/>
    </source>
</evidence>
<accession>A0A1X7PXP2</accession>
<comment type="similarity">
    <text evidence="2">Belongs to the bacterial solute-binding protein 2 family.</text>
</comment>
<dbReference type="RefSeq" id="WP_085467111.1">
    <property type="nucleotide sequence ID" value="NZ_FXBL01000004.1"/>
</dbReference>
<protein>
    <submittedName>
        <fullName evidence="6">Monosaccharide ABC transporter substrate-binding protein, CUT2 family</fullName>
    </submittedName>
</protein>
<dbReference type="GO" id="GO:0030246">
    <property type="term" value="F:carbohydrate binding"/>
    <property type="evidence" value="ECO:0007669"/>
    <property type="project" value="UniProtKB-ARBA"/>
</dbReference>
<dbReference type="OrthoDB" id="3600104at2"/>
<comment type="subcellular location">
    <subcellularLocation>
        <location evidence="1">Cell envelope</location>
    </subcellularLocation>
</comment>
<keyword evidence="3 4" id="KW-0732">Signal</keyword>
<evidence type="ECO:0000259" key="5">
    <source>
        <dbReference type="Pfam" id="PF13407"/>
    </source>
</evidence>
<gene>
    <name evidence="6" type="ORF">SAMN02982922_5535</name>
</gene>
<evidence type="ECO:0000256" key="2">
    <source>
        <dbReference type="ARBA" id="ARBA00007639"/>
    </source>
</evidence>
<dbReference type="CDD" id="cd01536">
    <property type="entry name" value="PBP1_ABC_sugar_binding-like"/>
    <property type="match status" value="1"/>
</dbReference>
<dbReference type="InterPro" id="IPR025997">
    <property type="entry name" value="SBP_2_dom"/>
</dbReference>
<dbReference type="AlphaFoldDB" id="A0A1X7PXP2"/>
<dbReference type="Gene3D" id="3.40.50.2300">
    <property type="match status" value="2"/>
</dbReference>
<sequence length="338" mass="35567">MTLFNESWRVCRAGLLAAGAMLGLAATGASAQDLKIAFFASASQNGFNQAVWSGIQKKAKELGGISVSIYDGKFDPVVQYAQVEDVLASGNFDGMILYAQDTVGISGAAEQVIAKGVPLVAVMFPIGPDLGTLEPQIPGLTATVGHVPAIGATAQAESVAEFCKDKDPCKVVILLGFKVSPFDQIRLAAYEKVFAGHPNIKIVATAEGLYSPDATLTAMQDIMQAQSDFNAVLSVADQQMIGVEIALKDAGIDMGPIFLAAAGASTYGVDAVRKGDWDNTLAYFPETMGTVALETLVAAMKKEKYPVTYDMDVGGPVPFIVTKDVLDKNPAFVGEWAQ</sequence>
<feature type="chain" id="PRO_5012168726" evidence="4">
    <location>
        <begin position="32"/>
        <end position="338"/>
    </location>
</feature>
<organism evidence="6 7">
    <name type="scientific">Mesorhizobium australicum</name>
    <dbReference type="NCBI Taxonomy" id="536018"/>
    <lineage>
        <taxon>Bacteria</taxon>
        <taxon>Pseudomonadati</taxon>
        <taxon>Pseudomonadota</taxon>
        <taxon>Alphaproteobacteria</taxon>
        <taxon>Hyphomicrobiales</taxon>
        <taxon>Phyllobacteriaceae</taxon>
        <taxon>Mesorhizobium</taxon>
    </lineage>
</organism>
<evidence type="ECO:0000256" key="1">
    <source>
        <dbReference type="ARBA" id="ARBA00004196"/>
    </source>
</evidence>
<dbReference type="EMBL" id="FXBL01000004">
    <property type="protein sequence ID" value="SMH56454.1"/>
    <property type="molecule type" value="Genomic_DNA"/>
</dbReference>
<keyword evidence="7" id="KW-1185">Reference proteome</keyword>
<evidence type="ECO:0000313" key="7">
    <source>
        <dbReference type="Proteomes" id="UP000193083"/>
    </source>
</evidence>
<dbReference type="Pfam" id="PF13407">
    <property type="entry name" value="Peripla_BP_4"/>
    <property type="match status" value="1"/>
</dbReference>
<evidence type="ECO:0000256" key="3">
    <source>
        <dbReference type="ARBA" id="ARBA00022729"/>
    </source>
</evidence>
<dbReference type="Proteomes" id="UP000193083">
    <property type="component" value="Unassembled WGS sequence"/>
</dbReference>
<dbReference type="PANTHER" id="PTHR46847">
    <property type="entry name" value="D-ALLOSE-BINDING PERIPLASMIC PROTEIN-RELATED"/>
    <property type="match status" value="1"/>
</dbReference>
<feature type="domain" description="Periplasmic binding protein" evidence="5">
    <location>
        <begin position="36"/>
        <end position="304"/>
    </location>
</feature>
<name>A0A1X7PXP2_9HYPH</name>
<dbReference type="PANTHER" id="PTHR46847:SF1">
    <property type="entry name" value="D-ALLOSE-BINDING PERIPLASMIC PROTEIN-RELATED"/>
    <property type="match status" value="1"/>
</dbReference>
<dbReference type="InterPro" id="IPR028082">
    <property type="entry name" value="Peripla_BP_I"/>
</dbReference>